<dbReference type="OrthoDB" id="8955697at2759"/>
<dbReference type="GeneID" id="114448149"/>
<keyword evidence="5" id="KW-0770">Synapse</keyword>
<evidence type="ECO:0000313" key="8">
    <source>
        <dbReference type="Proteomes" id="UP000515145"/>
    </source>
</evidence>
<evidence type="ECO:0000256" key="2">
    <source>
        <dbReference type="ARBA" id="ARBA00022448"/>
    </source>
</evidence>
<comment type="subcellular location">
    <subcellularLocation>
        <location evidence="6">Synapse</location>
    </subcellularLocation>
</comment>
<keyword evidence="2" id="KW-0813">Transport</keyword>
<dbReference type="InParanoid" id="A0A6P7JUR0"/>
<feature type="region of interest" description="Disordered" evidence="7">
    <location>
        <begin position="33"/>
        <end position="67"/>
    </location>
</feature>
<name>A0A6P7JUR0_9TELE</name>
<sequence>MESVVRVKKSLRTPIRKLASCVSRVKERKLCAKRRNERGRGRRGGGGGGCSGRLGKNPPLWTAHPKDPSVIRSYQADLEKERRLREAMNAQKNAQRAAMRSHFRRKYRLSENPKDTNHLRTVGGKVSLPHELSKIIHPKTKTKDDGFNLLSAFQGLSFNTAALTGRKHSRTSYTPTPTNGAACKIM</sequence>
<dbReference type="GO" id="GO:0019905">
    <property type="term" value="F:syntaxin binding"/>
    <property type="evidence" value="ECO:0007669"/>
    <property type="project" value="InterPro"/>
</dbReference>
<dbReference type="GO" id="GO:0043195">
    <property type="term" value="C:terminal bouton"/>
    <property type="evidence" value="ECO:0007669"/>
    <property type="project" value="TreeGrafter"/>
</dbReference>
<dbReference type="RefSeq" id="XP_028280704.1">
    <property type="nucleotide sequence ID" value="XM_028424903.1"/>
</dbReference>
<evidence type="ECO:0000256" key="1">
    <source>
        <dbReference type="ARBA" id="ARBA00005396"/>
    </source>
</evidence>
<dbReference type="FunCoup" id="A0A6P7JUR0">
    <property type="interactions" value="42"/>
</dbReference>
<gene>
    <name evidence="9" type="primary">LOC114448149</name>
</gene>
<feature type="compositionally biased region" description="Basic residues" evidence="7">
    <location>
        <begin position="33"/>
        <end position="43"/>
    </location>
</feature>
<evidence type="ECO:0000256" key="5">
    <source>
        <dbReference type="ARBA" id="ARBA00023018"/>
    </source>
</evidence>
<organism evidence="8 9">
    <name type="scientific">Parambassis ranga</name>
    <name type="common">Indian glassy fish</name>
    <dbReference type="NCBI Taxonomy" id="210632"/>
    <lineage>
        <taxon>Eukaryota</taxon>
        <taxon>Metazoa</taxon>
        <taxon>Chordata</taxon>
        <taxon>Craniata</taxon>
        <taxon>Vertebrata</taxon>
        <taxon>Euteleostomi</taxon>
        <taxon>Actinopterygii</taxon>
        <taxon>Neopterygii</taxon>
        <taxon>Teleostei</taxon>
        <taxon>Neoteleostei</taxon>
        <taxon>Acanthomorphata</taxon>
        <taxon>Ovalentaria</taxon>
        <taxon>Ambassidae</taxon>
        <taxon>Parambassis</taxon>
    </lineage>
</organism>
<reference evidence="9" key="1">
    <citation type="submission" date="2025-08" db="UniProtKB">
        <authorList>
            <consortium name="RefSeq"/>
        </authorList>
    </citation>
    <scope>IDENTIFICATION</scope>
</reference>
<dbReference type="AlphaFoldDB" id="A0A6P7JUR0"/>
<evidence type="ECO:0000256" key="6">
    <source>
        <dbReference type="ARBA" id="ARBA00034103"/>
    </source>
</evidence>
<protein>
    <submittedName>
        <fullName evidence="9">Complexin-3-like</fullName>
    </submittedName>
</protein>
<evidence type="ECO:0000313" key="9">
    <source>
        <dbReference type="RefSeq" id="XP_028280704.1"/>
    </source>
</evidence>
<comment type="similarity">
    <text evidence="1">Belongs to the complexin/synaphin family.</text>
</comment>
<dbReference type="InterPro" id="IPR008849">
    <property type="entry name" value="Synaphin"/>
</dbReference>
<proteinExistence type="inferred from homology"/>
<dbReference type="Pfam" id="PF05835">
    <property type="entry name" value="Synaphin"/>
    <property type="match status" value="1"/>
</dbReference>
<dbReference type="CDD" id="cd22809">
    <property type="entry name" value="Complexin_NTD_CPLX_III_IV"/>
    <property type="match status" value="1"/>
</dbReference>
<keyword evidence="3" id="KW-0268">Exocytosis</keyword>
<accession>A0A6P7JUR0</accession>
<dbReference type="GO" id="GO:0031201">
    <property type="term" value="C:SNARE complex"/>
    <property type="evidence" value="ECO:0007669"/>
    <property type="project" value="TreeGrafter"/>
</dbReference>
<dbReference type="PANTHER" id="PTHR16705:SF5">
    <property type="entry name" value="COMPLEXIN-3"/>
    <property type="match status" value="1"/>
</dbReference>
<keyword evidence="4" id="KW-0532">Neurotransmitter transport</keyword>
<dbReference type="GO" id="GO:0016079">
    <property type="term" value="P:synaptic vesicle exocytosis"/>
    <property type="evidence" value="ECO:0007669"/>
    <property type="project" value="TreeGrafter"/>
</dbReference>
<evidence type="ECO:0000256" key="7">
    <source>
        <dbReference type="SAM" id="MobiDB-lite"/>
    </source>
</evidence>
<keyword evidence="8" id="KW-1185">Reference proteome</keyword>
<evidence type="ECO:0000256" key="4">
    <source>
        <dbReference type="ARBA" id="ARBA00022775"/>
    </source>
</evidence>
<dbReference type="Proteomes" id="UP000515145">
    <property type="component" value="Chromosome 16"/>
</dbReference>
<dbReference type="PANTHER" id="PTHR16705">
    <property type="entry name" value="COMPLEXIN"/>
    <property type="match status" value="1"/>
</dbReference>
<evidence type="ECO:0000256" key="3">
    <source>
        <dbReference type="ARBA" id="ARBA00022483"/>
    </source>
</evidence>
<dbReference type="GO" id="GO:0046928">
    <property type="term" value="P:regulation of neurotransmitter secretion"/>
    <property type="evidence" value="ECO:0007669"/>
    <property type="project" value="TreeGrafter"/>
</dbReference>